<protein>
    <recommendedName>
        <fullName evidence="1">Aminoglycoside phosphotransferase domain-containing protein</fullName>
    </recommendedName>
</protein>
<evidence type="ECO:0000313" key="3">
    <source>
        <dbReference type="Proteomes" id="UP000036097"/>
    </source>
</evidence>
<feature type="domain" description="Aminoglycoside phosphotransferase" evidence="1">
    <location>
        <begin position="17"/>
        <end position="223"/>
    </location>
</feature>
<dbReference type="InterPro" id="IPR011009">
    <property type="entry name" value="Kinase-like_dom_sf"/>
</dbReference>
<dbReference type="AlphaFoldDB" id="A0A0J1GZ02"/>
<evidence type="ECO:0000259" key="1">
    <source>
        <dbReference type="Pfam" id="PF01636"/>
    </source>
</evidence>
<evidence type="ECO:0000313" key="2">
    <source>
        <dbReference type="EMBL" id="KLV04850.1"/>
    </source>
</evidence>
<dbReference type="SUPFAM" id="SSF56112">
    <property type="entry name" value="Protein kinase-like (PK-like)"/>
    <property type="match status" value="1"/>
</dbReference>
<dbReference type="Gene3D" id="3.90.1200.10">
    <property type="match status" value="1"/>
</dbReference>
<dbReference type="Pfam" id="PF01636">
    <property type="entry name" value="APH"/>
    <property type="match status" value="1"/>
</dbReference>
<name>A0A0J1GZ02_9GAMM</name>
<sequence length="274" mass="30951">MISLLGERLPSVHVLQATPLHGGLSNRCYRIQAEHAGQPLHLVWRPNSPASEAFGVSRQHEAAILSQLESTSPLLAPALFVALPEGILVEWVEGEMADDQLDTASLLSLQVAVHRLPPPSWRLDCRERGVHYWQALASELKDVTLHRIHHRFQAAPTLQWFGDTCCHHDLGRYNIIVGDPLRVIDWEYASAGDPSLDLTMTIAANGLDPHNAVLQYCQAAGIVAPTEIKHWHQAVAYWQPWCEYLALLWYLLGWQHWQEPTYLEQAEILKQRLA</sequence>
<dbReference type="Proteomes" id="UP000036097">
    <property type="component" value="Unassembled WGS sequence"/>
</dbReference>
<comment type="caution">
    <text evidence="2">The sequence shown here is derived from an EMBL/GenBank/DDBJ whole genome shotgun (WGS) entry which is preliminary data.</text>
</comment>
<dbReference type="PATRIC" id="fig|1195763.3.peg.2894"/>
<accession>A0A0J1GZ02</accession>
<gene>
    <name evidence="2" type="ORF">ABT56_13655</name>
</gene>
<proteinExistence type="predicted"/>
<organism evidence="2 3">
    <name type="scientific">Photobacterium aquae</name>
    <dbReference type="NCBI Taxonomy" id="1195763"/>
    <lineage>
        <taxon>Bacteria</taxon>
        <taxon>Pseudomonadati</taxon>
        <taxon>Pseudomonadota</taxon>
        <taxon>Gammaproteobacteria</taxon>
        <taxon>Vibrionales</taxon>
        <taxon>Vibrionaceae</taxon>
        <taxon>Photobacterium</taxon>
    </lineage>
</organism>
<dbReference type="EMBL" id="LDOT01000020">
    <property type="protein sequence ID" value="KLV04850.1"/>
    <property type="molecule type" value="Genomic_DNA"/>
</dbReference>
<reference evidence="2 3" key="1">
    <citation type="submission" date="2015-05" db="EMBL/GenBank/DDBJ databases">
        <title>Photobacterium galathea sp. nov.</title>
        <authorList>
            <person name="Machado H."/>
            <person name="Gram L."/>
        </authorList>
    </citation>
    <scope>NUCLEOTIDE SEQUENCE [LARGE SCALE GENOMIC DNA]</scope>
    <source>
        <strain evidence="2 3">CGMCC 1.12159</strain>
    </source>
</reference>
<keyword evidence="3" id="KW-1185">Reference proteome</keyword>
<dbReference type="InterPro" id="IPR002575">
    <property type="entry name" value="Aminoglycoside_PTrfase"/>
</dbReference>
<dbReference type="STRING" id="1195763.ABT56_13655"/>